<organism evidence="2 3">
    <name type="scientific">Tricholomella constricta</name>
    <dbReference type="NCBI Taxonomy" id="117010"/>
    <lineage>
        <taxon>Eukaryota</taxon>
        <taxon>Fungi</taxon>
        <taxon>Dikarya</taxon>
        <taxon>Basidiomycota</taxon>
        <taxon>Agaricomycotina</taxon>
        <taxon>Agaricomycetes</taxon>
        <taxon>Agaricomycetidae</taxon>
        <taxon>Agaricales</taxon>
        <taxon>Tricholomatineae</taxon>
        <taxon>Lyophyllaceae</taxon>
        <taxon>Tricholomella</taxon>
    </lineage>
</organism>
<dbReference type="Proteomes" id="UP000565441">
    <property type="component" value="Unassembled WGS sequence"/>
</dbReference>
<feature type="region of interest" description="Disordered" evidence="1">
    <location>
        <begin position="263"/>
        <end position="299"/>
    </location>
</feature>
<feature type="compositionally biased region" description="Polar residues" evidence="1">
    <location>
        <begin position="263"/>
        <end position="279"/>
    </location>
</feature>
<feature type="compositionally biased region" description="Basic and acidic residues" evidence="1">
    <location>
        <begin position="340"/>
        <end position="350"/>
    </location>
</feature>
<feature type="compositionally biased region" description="Basic and acidic residues" evidence="1">
    <location>
        <begin position="88"/>
        <end position="106"/>
    </location>
</feature>
<dbReference type="SUPFAM" id="SSF57959">
    <property type="entry name" value="Leucine zipper domain"/>
    <property type="match status" value="1"/>
</dbReference>
<comment type="caution">
    <text evidence="2">The sequence shown here is derived from an EMBL/GenBank/DDBJ whole genome shotgun (WGS) entry which is preliminary data.</text>
</comment>
<evidence type="ECO:0000313" key="2">
    <source>
        <dbReference type="EMBL" id="KAF5382071.1"/>
    </source>
</evidence>
<sequence>MGRRQVVDRRSQTGFSLPPHLSVCHRLLLLMSSKRGRKRNDNLPPNRARDVQRAFRARRAAHLLALEQRVTELEAENAKLRKMVGWPPDDRPPLGKGPTGKDKPKAADCGTGSHALDFFSSRDSESAGSSSRTNSLSPSALAGTSSRAMHVIDTESWEHALTMNDPNDHPSDVGAPESPYQLPPMVAPVSTKPIYPSYGNALPSSLPSSSSRSPIPSNNTLYMNSPASFSHSSERHLGGSYSSPSFVARGSEMRVDSPRQNYSYHQPAYQNHDPNMHSQSPPPLPAAPVHSHSHNHLHQRDVAAPYSHRRAVTEQYTISQGGLQLPNPAQLQQQQNARQPDLHRMHDGNEQHQNPYRMAYGPDGRINSIP</sequence>
<keyword evidence="3" id="KW-1185">Reference proteome</keyword>
<dbReference type="OrthoDB" id="2552152at2759"/>
<proteinExistence type="predicted"/>
<dbReference type="AlphaFoldDB" id="A0A8H5M642"/>
<dbReference type="Gene3D" id="1.20.5.170">
    <property type="match status" value="1"/>
</dbReference>
<feature type="compositionally biased region" description="Polar residues" evidence="1">
    <location>
        <begin position="132"/>
        <end position="146"/>
    </location>
</feature>
<dbReference type="GO" id="GO:0003700">
    <property type="term" value="F:DNA-binding transcription factor activity"/>
    <property type="evidence" value="ECO:0007669"/>
    <property type="project" value="InterPro"/>
</dbReference>
<gene>
    <name evidence="2" type="ORF">D9615_004282</name>
</gene>
<feature type="region of interest" description="Disordered" evidence="1">
    <location>
        <begin position="81"/>
        <end position="146"/>
    </location>
</feature>
<evidence type="ECO:0008006" key="4">
    <source>
        <dbReference type="Google" id="ProtNLM"/>
    </source>
</evidence>
<dbReference type="EMBL" id="JAACJP010000009">
    <property type="protein sequence ID" value="KAF5382071.1"/>
    <property type="molecule type" value="Genomic_DNA"/>
</dbReference>
<evidence type="ECO:0000313" key="3">
    <source>
        <dbReference type="Proteomes" id="UP000565441"/>
    </source>
</evidence>
<feature type="region of interest" description="Disordered" evidence="1">
    <location>
        <begin position="329"/>
        <end position="370"/>
    </location>
</feature>
<dbReference type="InterPro" id="IPR046347">
    <property type="entry name" value="bZIP_sf"/>
</dbReference>
<protein>
    <recommendedName>
        <fullName evidence="4">BZIP domain-containing protein</fullName>
    </recommendedName>
</protein>
<accession>A0A8H5M642</accession>
<evidence type="ECO:0000256" key="1">
    <source>
        <dbReference type="SAM" id="MobiDB-lite"/>
    </source>
</evidence>
<reference evidence="2 3" key="1">
    <citation type="journal article" date="2020" name="ISME J.">
        <title>Uncovering the hidden diversity of litter-decomposition mechanisms in mushroom-forming fungi.</title>
        <authorList>
            <person name="Floudas D."/>
            <person name="Bentzer J."/>
            <person name="Ahren D."/>
            <person name="Johansson T."/>
            <person name="Persson P."/>
            <person name="Tunlid A."/>
        </authorList>
    </citation>
    <scope>NUCLEOTIDE SEQUENCE [LARGE SCALE GENOMIC DNA]</scope>
    <source>
        <strain evidence="2 3">CBS 661.87</strain>
    </source>
</reference>
<name>A0A8H5M642_9AGAR</name>